<accession>A0A671U4P4</accession>
<organism evidence="1 2">
    <name type="scientific">Sparus aurata</name>
    <name type="common">Gilthead sea bream</name>
    <dbReference type="NCBI Taxonomy" id="8175"/>
    <lineage>
        <taxon>Eukaryota</taxon>
        <taxon>Metazoa</taxon>
        <taxon>Chordata</taxon>
        <taxon>Craniata</taxon>
        <taxon>Vertebrata</taxon>
        <taxon>Euteleostomi</taxon>
        <taxon>Actinopterygii</taxon>
        <taxon>Neopterygii</taxon>
        <taxon>Teleostei</taxon>
        <taxon>Neoteleostei</taxon>
        <taxon>Acanthomorphata</taxon>
        <taxon>Eupercaria</taxon>
        <taxon>Spariformes</taxon>
        <taxon>Sparidae</taxon>
        <taxon>Sparus</taxon>
    </lineage>
</organism>
<dbReference type="AlphaFoldDB" id="A0A671U4P4"/>
<reference evidence="1" key="3">
    <citation type="submission" date="2025-09" db="UniProtKB">
        <authorList>
            <consortium name="Ensembl"/>
        </authorList>
    </citation>
    <scope>IDENTIFICATION</scope>
</reference>
<dbReference type="GeneTree" id="ENSGT00600000085659"/>
<evidence type="ECO:0000313" key="2">
    <source>
        <dbReference type="Proteomes" id="UP000472265"/>
    </source>
</evidence>
<evidence type="ECO:0000313" key="1">
    <source>
        <dbReference type="Ensembl" id="ENSSAUP00010009316.1"/>
    </source>
</evidence>
<gene>
    <name evidence="1" type="primary">LOC115584878</name>
</gene>
<sequence>MSSKEAARCVGRDVCVSDPEPFKIVKNFKRPGKAFTAGKYKGRGTFEEDDKKGAYAAAGVGYACAEWGLYEAEAKGPSASAGAGLSLGSGARAMARAELASASASAGPLKAKVGLALDTGAGIGPRGLEVMFLGTGATIGPTTTISLFGNTVSLELW</sequence>
<dbReference type="Proteomes" id="UP000472265">
    <property type="component" value="Chromosome 7"/>
</dbReference>
<keyword evidence="2" id="KW-1185">Reference proteome</keyword>
<reference evidence="1" key="1">
    <citation type="submission" date="2021-04" db="EMBL/GenBank/DDBJ databases">
        <authorList>
            <consortium name="Wellcome Sanger Institute Data Sharing"/>
        </authorList>
    </citation>
    <scope>NUCLEOTIDE SEQUENCE [LARGE SCALE GENOMIC DNA]</scope>
</reference>
<reference evidence="1" key="2">
    <citation type="submission" date="2025-08" db="UniProtKB">
        <authorList>
            <consortium name="Ensembl"/>
        </authorList>
    </citation>
    <scope>IDENTIFICATION</scope>
</reference>
<proteinExistence type="predicted"/>
<protein>
    <submittedName>
        <fullName evidence="1">Fibroin heavy chain-like</fullName>
    </submittedName>
</protein>
<dbReference type="Ensembl" id="ENSSAUT00010009943.1">
    <property type="protein sequence ID" value="ENSSAUP00010009316.1"/>
    <property type="gene ID" value="ENSSAUG00010004609.1"/>
</dbReference>
<name>A0A671U4P4_SPAAU</name>